<feature type="domain" description="ABC transporter" evidence="4">
    <location>
        <begin position="5"/>
        <end position="264"/>
    </location>
</feature>
<name>A0ABY7ZR07_9ACTN</name>
<gene>
    <name evidence="5" type="ORF">PVK37_03105</name>
</gene>
<dbReference type="PANTHER" id="PTHR19211">
    <property type="entry name" value="ATP-BINDING TRANSPORT PROTEIN-RELATED"/>
    <property type="match status" value="1"/>
</dbReference>
<dbReference type="CDD" id="cd03221">
    <property type="entry name" value="ABCF_EF-3"/>
    <property type="match status" value="2"/>
</dbReference>
<keyword evidence="6" id="KW-1185">Reference proteome</keyword>
<evidence type="ECO:0000313" key="6">
    <source>
        <dbReference type="Proteomes" id="UP001219605"/>
    </source>
</evidence>
<dbReference type="Pfam" id="PF00005">
    <property type="entry name" value="ABC_tran"/>
    <property type="match status" value="2"/>
</dbReference>
<dbReference type="PROSITE" id="PS50893">
    <property type="entry name" value="ABC_TRANSPORTER_2"/>
    <property type="match status" value="1"/>
</dbReference>
<keyword evidence="1" id="KW-0677">Repeat</keyword>
<dbReference type="EMBL" id="CP118615">
    <property type="protein sequence ID" value="WDZ85461.1"/>
    <property type="molecule type" value="Genomic_DNA"/>
</dbReference>
<dbReference type="InterPro" id="IPR003593">
    <property type="entry name" value="AAA+_ATPase"/>
</dbReference>
<dbReference type="PANTHER" id="PTHR19211:SF123">
    <property type="entry name" value="ABC TRANSPORTER"/>
    <property type="match status" value="1"/>
</dbReference>
<dbReference type="InterPro" id="IPR003439">
    <property type="entry name" value="ABC_transporter-like_ATP-bd"/>
</dbReference>
<dbReference type="SMART" id="SM00382">
    <property type="entry name" value="AAA"/>
    <property type="match status" value="2"/>
</dbReference>
<evidence type="ECO:0000256" key="2">
    <source>
        <dbReference type="ARBA" id="ARBA00022741"/>
    </source>
</evidence>
<protein>
    <submittedName>
        <fullName evidence="5">ABC-F family ATP-binding cassette domain-containing protein</fullName>
    </submittedName>
</protein>
<sequence>MSATMIVKDLSAGHGDRLLFAGLDLVVAPGDVIGLVGVNGAGKSTLLRTLAGLLPVEAGSVTLNPPTANVGHLPQEAERRPGETVRDFLGRRTGVTAAQAALDAATEALAAGAAGADDRYVEALERWLALGGADLDDRAAQVAAELGLTVDLDHPMTGLSGGQAARAGLASLLLSRYDIFLLDEPTNDLDLAGLAQLEEFVTGLRAGTVLVSHDREFLTRTVTRVLELDLHQQRIQHYGGGYAAYLEEREVARRHARNEYEEYADTRASLEERARTQRSWMEKGVRNARRKATDNDKIGRKFRSEASEKQAAKARQTERLIERLEVVEEPRKEWELRMEIAAAPRAGAVVAALRGAVVRRGGFTLGPVNLQIDWADRVAVTGANGSGKSTLLAALLGRLPLDAGHASLGPGVVVGEVDQARGLFLGDQPLIDAFRAAVPELNPADVRTLLAKFGLRAGHVLRPAATLSPGERTRAALALLQGRGVNLLVLDEPTNHLDLPAIEQLESALDSYPGTLLLVTHDRRMLDAVRTDRRLRVDAGRVTED</sequence>
<evidence type="ECO:0000256" key="3">
    <source>
        <dbReference type="ARBA" id="ARBA00022840"/>
    </source>
</evidence>
<dbReference type="GO" id="GO:0005524">
    <property type="term" value="F:ATP binding"/>
    <property type="evidence" value="ECO:0007669"/>
    <property type="project" value="UniProtKB-KW"/>
</dbReference>
<dbReference type="Proteomes" id="UP001219605">
    <property type="component" value="Chromosome"/>
</dbReference>
<reference evidence="5 6" key="1">
    <citation type="submission" date="2023-02" db="EMBL/GenBank/DDBJ databases">
        <authorList>
            <person name="Mo P."/>
        </authorList>
    </citation>
    <scope>NUCLEOTIDE SEQUENCE [LARGE SCALE GENOMIC DNA]</scope>
    <source>
        <strain evidence="5 6">HUAS 3</strain>
    </source>
</reference>
<keyword evidence="2" id="KW-0547">Nucleotide-binding</keyword>
<evidence type="ECO:0000259" key="4">
    <source>
        <dbReference type="PROSITE" id="PS50893"/>
    </source>
</evidence>
<evidence type="ECO:0000313" key="5">
    <source>
        <dbReference type="EMBL" id="WDZ85461.1"/>
    </source>
</evidence>
<keyword evidence="3 5" id="KW-0067">ATP-binding</keyword>
<proteinExistence type="predicted"/>
<dbReference type="Gene3D" id="3.40.50.300">
    <property type="entry name" value="P-loop containing nucleotide triphosphate hydrolases"/>
    <property type="match status" value="2"/>
</dbReference>
<dbReference type="SUPFAM" id="SSF52540">
    <property type="entry name" value="P-loop containing nucleoside triphosphate hydrolases"/>
    <property type="match status" value="2"/>
</dbReference>
<dbReference type="InterPro" id="IPR027417">
    <property type="entry name" value="P-loop_NTPase"/>
</dbReference>
<evidence type="ECO:0000256" key="1">
    <source>
        <dbReference type="ARBA" id="ARBA00022737"/>
    </source>
</evidence>
<dbReference type="RefSeq" id="WP_275032163.1">
    <property type="nucleotide sequence ID" value="NZ_CP118615.1"/>
</dbReference>
<dbReference type="InterPro" id="IPR017871">
    <property type="entry name" value="ABC_transporter-like_CS"/>
</dbReference>
<organism evidence="5 6">
    <name type="scientific">Micromonospora cathayae</name>
    <dbReference type="NCBI Taxonomy" id="3028804"/>
    <lineage>
        <taxon>Bacteria</taxon>
        <taxon>Bacillati</taxon>
        <taxon>Actinomycetota</taxon>
        <taxon>Actinomycetes</taxon>
        <taxon>Micromonosporales</taxon>
        <taxon>Micromonosporaceae</taxon>
        <taxon>Micromonospora</taxon>
    </lineage>
</organism>
<accession>A0ABY7ZR07</accession>
<dbReference type="InterPro" id="IPR050611">
    <property type="entry name" value="ABCF"/>
</dbReference>
<dbReference type="PROSITE" id="PS00211">
    <property type="entry name" value="ABC_TRANSPORTER_1"/>
    <property type="match status" value="1"/>
</dbReference>